<name>A0A2R5G8V2_9STRA</name>
<keyword evidence="1" id="KW-0472">Membrane</keyword>
<sequence length="237" mass="26210">MWRNRILPEFADSFQIKASSDGQFEDSIVSQQTMTIAEDILEIEDHLNRVDQRVRVYLPVGRAIVFDQDISIGSSLLPLRLQNLLMSQKLMNVRMAAFNALLIAGAGLFCYGLHDPSSQLGSGGILLAPAALFLAMFYSPTLLRFSLCQFLSNFMFANVTVLWLDVGLAYPRSSSLNIGYLGLIVWGMVALIGSGYYNCHVPAADRCAKEEEYRQPTCISTVSNALDTPDSQRLVAT</sequence>
<dbReference type="AlphaFoldDB" id="A0A2R5G8V2"/>
<keyword evidence="1" id="KW-0812">Transmembrane</keyword>
<evidence type="ECO:0000313" key="2">
    <source>
        <dbReference type="EMBL" id="GBG24913.1"/>
    </source>
</evidence>
<protein>
    <submittedName>
        <fullName evidence="2">Uncharacterized protein</fullName>
    </submittedName>
</protein>
<comment type="caution">
    <text evidence="2">The sequence shown here is derived from an EMBL/GenBank/DDBJ whole genome shotgun (WGS) entry which is preliminary data.</text>
</comment>
<evidence type="ECO:0000256" key="1">
    <source>
        <dbReference type="SAM" id="Phobius"/>
    </source>
</evidence>
<feature type="transmembrane region" description="Helical" evidence="1">
    <location>
        <begin position="96"/>
        <end position="114"/>
    </location>
</feature>
<feature type="transmembrane region" description="Helical" evidence="1">
    <location>
        <begin position="150"/>
        <end position="170"/>
    </location>
</feature>
<accession>A0A2R5G8V2</accession>
<keyword evidence="3" id="KW-1185">Reference proteome</keyword>
<dbReference type="InParanoid" id="A0A2R5G8V2"/>
<proteinExistence type="predicted"/>
<feature type="transmembrane region" description="Helical" evidence="1">
    <location>
        <begin position="120"/>
        <end position="138"/>
    </location>
</feature>
<feature type="transmembrane region" description="Helical" evidence="1">
    <location>
        <begin position="176"/>
        <end position="197"/>
    </location>
</feature>
<dbReference type="EMBL" id="BEYU01000009">
    <property type="protein sequence ID" value="GBG24913.1"/>
    <property type="molecule type" value="Genomic_DNA"/>
</dbReference>
<organism evidence="2 3">
    <name type="scientific">Hondaea fermentalgiana</name>
    <dbReference type="NCBI Taxonomy" id="2315210"/>
    <lineage>
        <taxon>Eukaryota</taxon>
        <taxon>Sar</taxon>
        <taxon>Stramenopiles</taxon>
        <taxon>Bigyra</taxon>
        <taxon>Labyrinthulomycetes</taxon>
        <taxon>Thraustochytrida</taxon>
        <taxon>Thraustochytriidae</taxon>
        <taxon>Hondaea</taxon>
    </lineage>
</organism>
<keyword evidence="1" id="KW-1133">Transmembrane helix</keyword>
<reference evidence="2 3" key="1">
    <citation type="submission" date="2017-12" db="EMBL/GenBank/DDBJ databases">
        <title>Sequencing, de novo assembly and annotation of complete genome of a new Thraustochytrid species, strain FCC1311.</title>
        <authorList>
            <person name="Sedici K."/>
            <person name="Godart F."/>
            <person name="Aiese Cigliano R."/>
            <person name="Sanseverino W."/>
            <person name="Barakat M."/>
            <person name="Ortet P."/>
            <person name="Marechal E."/>
            <person name="Cagnac O."/>
            <person name="Amato A."/>
        </authorList>
    </citation>
    <scope>NUCLEOTIDE SEQUENCE [LARGE SCALE GENOMIC DNA]</scope>
</reference>
<gene>
    <name evidence="2" type="ORF">FCC1311_011302</name>
</gene>
<evidence type="ECO:0000313" key="3">
    <source>
        <dbReference type="Proteomes" id="UP000241890"/>
    </source>
</evidence>
<dbReference type="Proteomes" id="UP000241890">
    <property type="component" value="Unassembled WGS sequence"/>
</dbReference>